<evidence type="ECO:0000256" key="1">
    <source>
        <dbReference type="SAM" id="MobiDB-lite"/>
    </source>
</evidence>
<reference evidence="2" key="1">
    <citation type="journal article" date="2023" name="Insect Mol. Biol.">
        <title>Genome sequencing provides insights into the evolution of gene families encoding plant cell wall-degrading enzymes in longhorned beetles.</title>
        <authorList>
            <person name="Shin N.R."/>
            <person name="Okamura Y."/>
            <person name="Kirsch R."/>
            <person name="Pauchet Y."/>
        </authorList>
    </citation>
    <scope>NUCLEOTIDE SEQUENCE</scope>
    <source>
        <strain evidence="2">AMC_N1</strain>
    </source>
</reference>
<protein>
    <submittedName>
        <fullName evidence="2">Uncharacterized protein</fullName>
    </submittedName>
</protein>
<organism evidence="2 3">
    <name type="scientific">Aromia moschata</name>
    <dbReference type="NCBI Taxonomy" id="1265417"/>
    <lineage>
        <taxon>Eukaryota</taxon>
        <taxon>Metazoa</taxon>
        <taxon>Ecdysozoa</taxon>
        <taxon>Arthropoda</taxon>
        <taxon>Hexapoda</taxon>
        <taxon>Insecta</taxon>
        <taxon>Pterygota</taxon>
        <taxon>Neoptera</taxon>
        <taxon>Endopterygota</taxon>
        <taxon>Coleoptera</taxon>
        <taxon>Polyphaga</taxon>
        <taxon>Cucujiformia</taxon>
        <taxon>Chrysomeloidea</taxon>
        <taxon>Cerambycidae</taxon>
        <taxon>Cerambycinae</taxon>
        <taxon>Callichromatini</taxon>
        <taxon>Aromia</taxon>
    </lineage>
</organism>
<evidence type="ECO:0000313" key="2">
    <source>
        <dbReference type="EMBL" id="KAJ8948823.1"/>
    </source>
</evidence>
<gene>
    <name evidence="2" type="ORF">NQ318_013475</name>
</gene>
<evidence type="ECO:0000313" key="3">
    <source>
        <dbReference type="Proteomes" id="UP001162162"/>
    </source>
</evidence>
<keyword evidence="3" id="KW-1185">Reference proteome</keyword>
<comment type="caution">
    <text evidence="2">The sequence shown here is derived from an EMBL/GenBank/DDBJ whole genome shotgun (WGS) entry which is preliminary data.</text>
</comment>
<dbReference type="AlphaFoldDB" id="A0AAV8YED7"/>
<sequence>MLQLRRNDPSRRRRIKRDYATIPKKGIAGLRTTETTCDSENFEEARPLSPVDGRTDNVVPITPSNTPQSPTSGRESPDQEQDLQATVERISSLRLDSSTNSETDNAFSGTGTEGHYWHRSTD</sequence>
<dbReference type="EMBL" id="JAPWTK010000129">
    <property type="protein sequence ID" value="KAJ8948823.1"/>
    <property type="molecule type" value="Genomic_DNA"/>
</dbReference>
<name>A0AAV8YED7_9CUCU</name>
<feature type="compositionally biased region" description="Polar residues" evidence="1">
    <location>
        <begin position="62"/>
        <end position="74"/>
    </location>
</feature>
<feature type="region of interest" description="Disordered" evidence="1">
    <location>
        <begin position="1"/>
        <end position="122"/>
    </location>
</feature>
<feature type="compositionally biased region" description="Polar residues" evidence="1">
    <location>
        <begin position="94"/>
        <end position="110"/>
    </location>
</feature>
<accession>A0AAV8YED7</accession>
<feature type="compositionally biased region" description="Basic and acidic residues" evidence="1">
    <location>
        <begin position="1"/>
        <end position="10"/>
    </location>
</feature>
<dbReference type="InterPro" id="IPR037197">
    <property type="entry name" value="WWE_dom_sf"/>
</dbReference>
<proteinExistence type="predicted"/>
<dbReference type="Gene3D" id="3.30.720.50">
    <property type="match status" value="1"/>
</dbReference>
<dbReference type="Proteomes" id="UP001162162">
    <property type="component" value="Unassembled WGS sequence"/>
</dbReference>